<dbReference type="PANTHER" id="PTHR43289">
    <property type="entry name" value="MITOGEN-ACTIVATED PROTEIN KINASE KINASE KINASE 20-RELATED"/>
    <property type="match status" value="1"/>
</dbReference>
<keyword evidence="9" id="KW-0472">Membrane</keyword>
<dbReference type="SMART" id="SM00220">
    <property type="entry name" value="S_TKc"/>
    <property type="match status" value="1"/>
</dbReference>
<keyword evidence="9" id="KW-0812">Transmembrane</keyword>
<dbReference type="RefSeq" id="WP_062391946.1">
    <property type="nucleotide sequence ID" value="NZ_CP011853.1"/>
</dbReference>
<evidence type="ECO:0000256" key="6">
    <source>
        <dbReference type="ARBA" id="ARBA00022840"/>
    </source>
</evidence>
<feature type="domain" description="Protein kinase" evidence="10">
    <location>
        <begin position="15"/>
        <end position="275"/>
    </location>
</feature>
<dbReference type="InterPro" id="IPR008271">
    <property type="entry name" value="Ser/Thr_kinase_AS"/>
</dbReference>
<feature type="binding site" evidence="7">
    <location>
        <position position="44"/>
    </location>
    <ligand>
        <name>ATP</name>
        <dbReference type="ChEBI" id="CHEBI:30616"/>
    </ligand>
</feature>
<evidence type="ECO:0000256" key="3">
    <source>
        <dbReference type="ARBA" id="ARBA00022679"/>
    </source>
</evidence>
<dbReference type="SUPFAM" id="SSF56112">
    <property type="entry name" value="Protein kinase-like (PK-like)"/>
    <property type="match status" value="1"/>
</dbReference>
<dbReference type="GO" id="GO:0004674">
    <property type="term" value="F:protein serine/threonine kinase activity"/>
    <property type="evidence" value="ECO:0007669"/>
    <property type="project" value="UniProtKB-KW"/>
</dbReference>
<evidence type="ECO:0000256" key="4">
    <source>
        <dbReference type="ARBA" id="ARBA00022741"/>
    </source>
</evidence>
<dbReference type="Gene3D" id="1.10.510.10">
    <property type="entry name" value="Transferase(Phosphotransferase) domain 1"/>
    <property type="match status" value="1"/>
</dbReference>
<keyword evidence="9" id="KW-1133">Transmembrane helix</keyword>
<accession>A0A0N9NEH2</accession>
<gene>
    <name evidence="11" type="ORF">ACH46_04965</name>
</gene>
<feature type="compositionally biased region" description="Low complexity" evidence="8">
    <location>
        <begin position="330"/>
        <end position="340"/>
    </location>
</feature>
<reference evidence="12" key="1">
    <citation type="submission" date="2015-06" db="EMBL/GenBank/DDBJ databases">
        <title>Complete genome sequence and metabolic analysis of phthalate degradation pathway in Gordonia sp. QH-11.</title>
        <authorList>
            <person name="Jin D."/>
            <person name="Kong X."/>
            <person name="Bai Z."/>
        </authorList>
    </citation>
    <scope>NUCLEOTIDE SEQUENCE [LARGE SCALE GENOMIC DNA]</scope>
    <source>
        <strain evidence="12">QH-11</strain>
    </source>
</reference>
<keyword evidence="12" id="KW-1185">Reference proteome</keyword>
<dbReference type="KEGG" id="goq:ACH46_04965"/>
<dbReference type="STRING" id="1136941.ACH46_04965"/>
<evidence type="ECO:0000256" key="2">
    <source>
        <dbReference type="ARBA" id="ARBA00022527"/>
    </source>
</evidence>
<evidence type="ECO:0000256" key="9">
    <source>
        <dbReference type="SAM" id="Phobius"/>
    </source>
</evidence>
<dbReference type="PROSITE" id="PS00107">
    <property type="entry name" value="PROTEIN_KINASE_ATP"/>
    <property type="match status" value="1"/>
</dbReference>
<dbReference type="PANTHER" id="PTHR43289:SF6">
    <property type="entry name" value="SERINE_THREONINE-PROTEIN KINASE NEKL-3"/>
    <property type="match status" value="1"/>
</dbReference>
<dbReference type="Proteomes" id="UP000063789">
    <property type="component" value="Chromosome"/>
</dbReference>
<dbReference type="Gene3D" id="3.30.200.20">
    <property type="entry name" value="Phosphorylase Kinase, domain 1"/>
    <property type="match status" value="1"/>
</dbReference>
<evidence type="ECO:0000256" key="7">
    <source>
        <dbReference type="PROSITE-ProRule" id="PRU10141"/>
    </source>
</evidence>
<dbReference type="InterPro" id="IPR000719">
    <property type="entry name" value="Prot_kinase_dom"/>
</dbReference>
<keyword evidence="6 7" id="KW-0067">ATP-binding</keyword>
<dbReference type="EC" id="2.7.11.1" evidence="1"/>
<keyword evidence="2 11" id="KW-0723">Serine/threonine-protein kinase</keyword>
<feature type="region of interest" description="Disordered" evidence="8">
    <location>
        <begin position="395"/>
        <end position="422"/>
    </location>
</feature>
<dbReference type="FunFam" id="3.30.200.20:FF:000348">
    <property type="entry name" value="Serine/threonine protein kinase"/>
    <property type="match status" value="1"/>
</dbReference>
<dbReference type="EMBL" id="CP011853">
    <property type="protein sequence ID" value="ALG83981.1"/>
    <property type="molecule type" value="Genomic_DNA"/>
</dbReference>
<evidence type="ECO:0000256" key="8">
    <source>
        <dbReference type="SAM" id="MobiDB-lite"/>
    </source>
</evidence>
<feature type="transmembrane region" description="Helical" evidence="9">
    <location>
        <begin position="364"/>
        <end position="385"/>
    </location>
</feature>
<dbReference type="Pfam" id="PF00069">
    <property type="entry name" value="Pkinase"/>
    <property type="match status" value="1"/>
</dbReference>
<keyword evidence="4 7" id="KW-0547">Nucleotide-binding</keyword>
<keyword evidence="5 11" id="KW-0418">Kinase</keyword>
<protein>
    <recommendedName>
        <fullName evidence="1">non-specific serine/threonine protein kinase</fullName>
        <ecNumber evidence="1">2.7.11.1</ecNumber>
    </recommendedName>
</protein>
<dbReference type="PROSITE" id="PS00108">
    <property type="entry name" value="PROTEIN_KINASE_ST"/>
    <property type="match status" value="1"/>
</dbReference>
<keyword evidence="3" id="KW-0808">Transferase</keyword>
<dbReference type="AlphaFoldDB" id="A0A0N9NEH2"/>
<dbReference type="OrthoDB" id="5169909at2"/>
<dbReference type="PATRIC" id="fig|1136941.3.peg.1015"/>
<dbReference type="InterPro" id="IPR017441">
    <property type="entry name" value="Protein_kinase_ATP_BS"/>
</dbReference>
<proteinExistence type="predicted"/>
<dbReference type="CDD" id="cd14014">
    <property type="entry name" value="STKc_PknB_like"/>
    <property type="match status" value="1"/>
</dbReference>
<organism evidence="11 12">
    <name type="scientific">Gordonia phthalatica</name>
    <dbReference type="NCBI Taxonomy" id="1136941"/>
    <lineage>
        <taxon>Bacteria</taxon>
        <taxon>Bacillati</taxon>
        <taxon>Actinomycetota</taxon>
        <taxon>Actinomycetes</taxon>
        <taxon>Mycobacteriales</taxon>
        <taxon>Gordoniaceae</taxon>
        <taxon>Gordonia</taxon>
    </lineage>
</organism>
<evidence type="ECO:0000259" key="10">
    <source>
        <dbReference type="PROSITE" id="PS50011"/>
    </source>
</evidence>
<dbReference type="InterPro" id="IPR011009">
    <property type="entry name" value="Kinase-like_dom_sf"/>
</dbReference>
<feature type="region of interest" description="Disordered" evidence="8">
    <location>
        <begin position="278"/>
        <end position="357"/>
    </location>
</feature>
<sequence>MADHGTRVGTRFGPYRLDALLGYGGMGEVYRAHDTVRDRDVALKLLHENLAGDATYQERFRREAQAVAKLGEPHIIPIHDFGEIDGVLYLDMRLVEGEDLRARLRRTGPTSPVDTVAIVEQVASALDAVHAVGLAHRDVKPENVLVTPSDFAYLVDFGIAHQGTDTHLTQTGTAIGSLAYMAPEQLDGVPAGAATDVYSLAAVTFEALTGTPPFPGATVSQIVRATVMNDVPSPRQRSAAVSPQLDAVVMRGLAKAPEARFSSAGAFAQAARAALSGQWPEGSAPPTAALGADPAYDQTMIGQRPPTAPMTGPQAYSAPEPQPAPYAQSPYGQPHYAQPQYAPPQNYPGLQRTESGDGGRSLQVVLGVLIGLLVLALIGLGVYWFGFRTAAGPGQAAPSSTTTLTQTVPPSTSAAPTPPPGTERCNADVGVAGGVTSCAFAANVRTAYLADGPKGEARTVTAASPVTGQSYAMNCAPETGVVVCRGGNNAVVVIF</sequence>
<evidence type="ECO:0000256" key="1">
    <source>
        <dbReference type="ARBA" id="ARBA00012513"/>
    </source>
</evidence>
<reference evidence="11 12" key="2">
    <citation type="journal article" date="2017" name="Int. J. Syst. Evol. Microbiol.">
        <title>Gordonia phthalatica sp. nov., a di-n-butyl phthalate-degrading bacterium isolated from activated sludge.</title>
        <authorList>
            <person name="Jin D."/>
            <person name="Kong X."/>
            <person name="Jia M."/>
            <person name="Yu X."/>
            <person name="Wang X."/>
            <person name="Zhuang X."/>
            <person name="Deng Y."/>
            <person name="Bai Z."/>
        </authorList>
    </citation>
    <scope>NUCLEOTIDE SEQUENCE [LARGE SCALE GENOMIC DNA]</scope>
    <source>
        <strain evidence="11 12">QH-11</strain>
    </source>
</reference>
<dbReference type="PROSITE" id="PS50011">
    <property type="entry name" value="PROTEIN_KINASE_DOM"/>
    <property type="match status" value="1"/>
</dbReference>
<evidence type="ECO:0000256" key="5">
    <source>
        <dbReference type="ARBA" id="ARBA00022777"/>
    </source>
</evidence>
<evidence type="ECO:0000313" key="11">
    <source>
        <dbReference type="EMBL" id="ALG83981.1"/>
    </source>
</evidence>
<dbReference type="GO" id="GO:0005524">
    <property type="term" value="F:ATP binding"/>
    <property type="evidence" value="ECO:0007669"/>
    <property type="project" value="UniProtKB-UniRule"/>
</dbReference>
<dbReference type="FunFam" id="1.10.510.10:FF:000021">
    <property type="entry name" value="Serine/threonine protein kinase"/>
    <property type="match status" value="1"/>
</dbReference>
<name>A0A0N9NEH2_9ACTN</name>
<feature type="compositionally biased region" description="Low complexity" evidence="8">
    <location>
        <begin position="398"/>
        <end position="415"/>
    </location>
</feature>
<evidence type="ECO:0000313" key="12">
    <source>
        <dbReference type="Proteomes" id="UP000063789"/>
    </source>
</evidence>